<comment type="caution">
    <text evidence="1">The sequence shown here is derived from an EMBL/GenBank/DDBJ whole genome shotgun (WGS) entry which is preliminary data.</text>
</comment>
<proteinExistence type="predicted"/>
<dbReference type="EMBL" id="LAZR01054276">
    <property type="protein sequence ID" value="KKK78904.1"/>
    <property type="molecule type" value="Genomic_DNA"/>
</dbReference>
<evidence type="ECO:0000313" key="1">
    <source>
        <dbReference type="EMBL" id="KKK78904.1"/>
    </source>
</evidence>
<accession>A0A0F9AKA5</accession>
<protein>
    <submittedName>
        <fullName evidence="1">Uncharacterized protein</fullName>
    </submittedName>
</protein>
<organism evidence="1">
    <name type="scientific">marine sediment metagenome</name>
    <dbReference type="NCBI Taxonomy" id="412755"/>
    <lineage>
        <taxon>unclassified sequences</taxon>
        <taxon>metagenomes</taxon>
        <taxon>ecological metagenomes</taxon>
    </lineage>
</organism>
<name>A0A0F9AKA5_9ZZZZ</name>
<dbReference type="AlphaFoldDB" id="A0A0F9AKA5"/>
<sequence>MTISSGVSGVLCTLSIEGSELAESQNFSLTMNQALIDLTNRDTSFWQNSISGRRDWSIEGDGLYIVSDLAKKYLVLSA</sequence>
<reference evidence="1" key="1">
    <citation type="journal article" date="2015" name="Nature">
        <title>Complex archaea that bridge the gap between prokaryotes and eukaryotes.</title>
        <authorList>
            <person name="Spang A."/>
            <person name="Saw J.H."/>
            <person name="Jorgensen S.L."/>
            <person name="Zaremba-Niedzwiedzka K."/>
            <person name="Martijn J."/>
            <person name="Lind A.E."/>
            <person name="van Eijk R."/>
            <person name="Schleper C."/>
            <person name="Guy L."/>
            <person name="Ettema T.J."/>
        </authorList>
    </citation>
    <scope>NUCLEOTIDE SEQUENCE</scope>
</reference>
<gene>
    <name evidence="1" type="ORF">LCGC14_2838870</name>
</gene>